<feature type="compositionally biased region" description="Acidic residues" evidence="13">
    <location>
        <begin position="1470"/>
        <end position="1489"/>
    </location>
</feature>
<dbReference type="InterPro" id="IPR013099">
    <property type="entry name" value="K_chnl_dom"/>
</dbReference>
<evidence type="ECO:0000256" key="7">
    <source>
        <dbReference type="ARBA" id="ARBA00022840"/>
    </source>
</evidence>
<evidence type="ECO:0000256" key="6">
    <source>
        <dbReference type="ARBA" id="ARBA00022741"/>
    </source>
</evidence>
<feature type="region of interest" description="Disordered" evidence="13">
    <location>
        <begin position="1317"/>
        <end position="1340"/>
    </location>
</feature>
<dbReference type="HAMAP" id="MF_00184">
    <property type="entry name" value="Thr_tRNA_synth"/>
    <property type="match status" value="1"/>
</dbReference>
<dbReference type="CDD" id="cd00771">
    <property type="entry name" value="ThrRS_core"/>
    <property type="match status" value="1"/>
</dbReference>
<comment type="similarity">
    <text evidence="2">Belongs to the class-II aminoacyl-tRNA synthetase family.</text>
</comment>
<keyword evidence="14" id="KW-0812">Transmembrane</keyword>
<dbReference type="GO" id="GO:0005739">
    <property type="term" value="C:mitochondrion"/>
    <property type="evidence" value="ECO:0007669"/>
    <property type="project" value="TreeGrafter"/>
</dbReference>
<name>A0A507DVI6_9FUNG</name>
<dbReference type="NCBIfam" id="TIGR00418">
    <property type="entry name" value="thrS"/>
    <property type="match status" value="1"/>
</dbReference>
<dbReference type="CDD" id="cd01667">
    <property type="entry name" value="TGS_ThrRS"/>
    <property type="match status" value="1"/>
</dbReference>
<dbReference type="Gene3D" id="3.30.980.10">
    <property type="entry name" value="Threonyl-trna Synthetase, Chain A, domain 2"/>
    <property type="match status" value="1"/>
</dbReference>
<feature type="compositionally biased region" description="Polar residues" evidence="13">
    <location>
        <begin position="1443"/>
        <end position="1454"/>
    </location>
</feature>
<feature type="compositionally biased region" description="Polar residues" evidence="13">
    <location>
        <begin position="1221"/>
        <end position="1233"/>
    </location>
</feature>
<feature type="region of interest" description="Disordered" evidence="13">
    <location>
        <begin position="936"/>
        <end position="964"/>
    </location>
</feature>
<keyword evidence="9" id="KW-0030">Aminoacyl-tRNA synthetase</keyword>
<evidence type="ECO:0000256" key="5">
    <source>
        <dbReference type="ARBA" id="ARBA00022598"/>
    </source>
</evidence>
<keyword evidence="7" id="KW-0067">ATP-binding</keyword>
<reference evidence="17 18" key="1">
    <citation type="journal article" date="2019" name="Sci. Rep.">
        <title>Comparative genomics of chytrid fungi reveal insights into the obligate biotrophic and pathogenic lifestyle of Synchytrium endobioticum.</title>
        <authorList>
            <person name="van de Vossenberg B.T.L.H."/>
            <person name="Warris S."/>
            <person name="Nguyen H.D.T."/>
            <person name="van Gent-Pelzer M.P.E."/>
            <person name="Joly D.L."/>
            <person name="van de Geest H.C."/>
            <person name="Bonants P.J.M."/>
            <person name="Smith D.S."/>
            <person name="Levesque C.A."/>
            <person name="van der Lee T.A.J."/>
        </authorList>
    </citation>
    <scope>NUCLEOTIDE SEQUENCE [LARGE SCALE GENOMIC DNA]</scope>
    <source>
        <strain evidence="17 18">CBS 809.83</strain>
    </source>
</reference>
<feature type="compositionally biased region" description="Basic residues" evidence="13">
    <location>
        <begin position="1455"/>
        <end position="1465"/>
    </location>
</feature>
<feature type="compositionally biased region" description="Basic and acidic residues" evidence="13">
    <location>
        <begin position="1210"/>
        <end position="1219"/>
    </location>
</feature>
<dbReference type="SUPFAM" id="SSF55681">
    <property type="entry name" value="Class II aaRS and biotin synthetases"/>
    <property type="match status" value="1"/>
</dbReference>
<dbReference type="InterPro" id="IPR012947">
    <property type="entry name" value="tRNA_SAD"/>
</dbReference>
<dbReference type="InterPro" id="IPR004154">
    <property type="entry name" value="Anticodon-bd"/>
</dbReference>
<dbReference type="EMBL" id="QEAQ01000121">
    <property type="protein sequence ID" value="TPX55205.1"/>
    <property type="molecule type" value="Genomic_DNA"/>
</dbReference>
<organism evidence="17 18">
    <name type="scientific">Powellomyces hirtus</name>
    <dbReference type="NCBI Taxonomy" id="109895"/>
    <lineage>
        <taxon>Eukaryota</taxon>
        <taxon>Fungi</taxon>
        <taxon>Fungi incertae sedis</taxon>
        <taxon>Chytridiomycota</taxon>
        <taxon>Chytridiomycota incertae sedis</taxon>
        <taxon>Chytridiomycetes</taxon>
        <taxon>Spizellomycetales</taxon>
        <taxon>Powellomycetaceae</taxon>
        <taxon>Powellomyces</taxon>
    </lineage>
</organism>
<keyword evidence="14" id="KW-1133">Transmembrane helix</keyword>
<feature type="transmembrane region" description="Helical" evidence="14">
    <location>
        <begin position="815"/>
        <end position="833"/>
    </location>
</feature>
<accession>A0A507DVI6</accession>
<dbReference type="EC" id="6.1.1.3" evidence="3"/>
<feature type="transmembrane region" description="Helical" evidence="14">
    <location>
        <begin position="839"/>
        <end position="859"/>
    </location>
</feature>
<feature type="compositionally biased region" description="Low complexity" evidence="13">
    <location>
        <begin position="1510"/>
        <end position="1547"/>
    </location>
</feature>
<comment type="caution">
    <text evidence="17">The sequence shown here is derived from an EMBL/GenBank/DDBJ whole genome shotgun (WGS) entry which is preliminary data.</text>
</comment>
<evidence type="ECO:0000256" key="4">
    <source>
        <dbReference type="ARBA" id="ARBA00022490"/>
    </source>
</evidence>
<feature type="transmembrane region" description="Helical" evidence="14">
    <location>
        <begin position="1047"/>
        <end position="1067"/>
    </location>
</feature>
<feature type="domain" description="Aminoacyl-transfer RNA synthetases class-II family profile" evidence="15">
    <location>
        <begin position="343"/>
        <end position="608"/>
    </location>
</feature>
<dbReference type="Gene3D" id="3.40.50.800">
    <property type="entry name" value="Anticodon-binding domain"/>
    <property type="match status" value="1"/>
</dbReference>
<evidence type="ECO:0000313" key="17">
    <source>
        <dbReference type="EMBL" id="TPX55205.1"/>
    </source>
</evidence>
<evidence type="ECO:0000256" key="11">
    <source>
        <dbReference type="ARBA" id="ARBA00049515"/>
    </source>
</evidence>
<feature type="region of interest" description="Disordered" evidence="13">
    <location>
        <begin position="1354"/>
        <end position="1393"/>
    </location>
</feature>
<keyword evidence="5 17" id="KW-0436">Ligase</keyword>
<keyword evidence="18" id="KW-1185">Reference proteome</keyword>
<keyword evidence="4" id="KW-0963">Cytoplasm</keyword>
<dbReference type="PRINTS" id="PR01047">
    <property type="entry name" value="TRNASYNTHTHR"/>
</dbReference>
<feature type="transmembrane region" description="Helical" evidence="14">
    <location>
        <begin position="1073"/>
        <end position="1090"/>
    </location>
</feature>
<protein>
    <recommendedName>
        <fullName evidence="12">Threonine--tRNA ligase, cytoplasmic</fullName>
        <ecNumber evidence="3">6.1.1.3</ecNumber>
    </recommendedName>
    <alternativeName>
        <fullName evidence="10">Threonyl-tRNA synthetase</fullName>
    </alternativeName>
</protein>
<evidence type="ECO:0000256" key="3">
    <source>
        <dbReference type="ARBA" id="ARBA00013163"/>
    </source>
</evidence>
<evidence type="ECO:0000256" key="14">
    <source>
        <dbReference type="SAM" id="Phobius"/>
    </source>
</evidence>
<comment type="catalytic activity">
    <reaction evidence="11">
        <text>tRNA(Thr) + L-threonine + ATP = L-threonyl-tRNA(Thr) + AMP + diphosphate + H(+)</text>
        <dbReference type="Rhea" id="RHEA:24624"/>
        <dbReference type="Rhea" id="RHEA-COMP:9670"/>
        <dbReference type="Rhea" id="RHEA-COMP:9704"/>
        <dbReference type="ChEBI" id="CHEBI:15378"/>
        <dbReference type="ChEBI" id="CHEBI:30616"/>
        <dbReference type="ChEBI" id="CHEBI:33019"/>
        <dbReference type="ChEBI" id="CHEBI:57926"/>
        <dbReference type="ChEBI" id="CHEBI:78442"/>
        <dbReference type="ChEBI" id="CHEBI:78534"/>
        <dbReference type="ChEBI" id="CHEBI:456215"/>
        <dbReference type="EC" id="6.1.1.3"/>
    </reaction>
</comment>
<evidence type="ECO:0000256" key="13">
    <source>
        <dbReference type="SAM" id="MobiDB-lite"/>
    </source>
</evidence>
<feature type="transmembrane region" description="Helical" evidence="14">
    <location>
        <begin position="1102"/>
        <end position="1122"/>
    </location>
</feature>
<evidence type="ECO:0000259" key="15">
    <source>
        <dbReference type="PROSITE" id="PS50862"/>
    </source>
</evidence>
<dbReference type="Gene3D" id="1.10.287.70">
    <property type="match status" value="2"/>
</dbReference>
<sequence length="1573" mass="177472">MPEDVVAAVTDQVKAVAEVVTDKVANLAGKAPKPKKAKGGDAALEMTPPPEYLQWRIDMFEQLKKEYDDNVAAKPREAIKITLRDGKEIDGKSWETSPLDIAKSISKSFSEKVVIAKVNGDLWDLPRPLEASCQLQLLTFDDEDGQKVYWHSSAHVLGEACELHYGCHLCLGPPLEDGFYYEMGMEKPVTGADYPILETLAKKAIKEKQPFERLLMTKPQLLEMFKHNKYKQHFIEHKVPDGTSSTVYRCGPLIDLCLGPHIPNTGRIKAFAVTKNSASYFLGDAKNDSLQRVYGISFPDNERMKQHKIFLEEAAKRDHRRIGKEQELFFFDDLSPGSCFFLPNGAKLYNALMDLQKKEYRKRGYSEVITPNMYNTKLWETSGHWQNYSEDMFVLDIEKEKWALKPMNCPGHCVMFKHRDRSYRELPLRLADFGVLHRNEASGALSGLTRVRRFQQDDAHIFCTLDQLSDEMDSALDFFQHIYGIFGFDFSLKLSTRPEKYLGEIETWDKAEAILQKALVKFDKRWEMNPGDGAFYGPKIDIVISDALRRRHQCATIQLDFQLPQRFELQYRTKDMTYERPVMIHRAILGSVERMLAIMTEHFAGKWPFWISPRQVMIVPVAAKYNDYAIEVQKMLFDNGLNVEADLSDLTLNKKIRNAEVALWNFTFVVGEKEEEARTVNCRNNRKDMDSKMGNMGEVIPLDVILPKLLELHQSKSLEQEEDQVVHSFDHYGGDRTGIIRALRGNLFLGMGLQMAGLNSYHQYLNRLQIYSYTLYELSLAQRQLILLMITSIGYTFVMGSFYAKLEGWEPDDGVYWCITTLATIGFGDIVPRTLTGKLLLPLTASFGIGILAANIYAIRQVALELLTHRLASQYSKSFGIAKEFVGRELRHLENVVDRGVQRVGRTILGRGTPSSRRADPPRRVSIEESAVLPQNIPSRRGGDCEQRAAFSAPGPCSTQRPDLLTRSDTDLIVPPVSNRYSAPARPVPDDDGVPFARAMTTSVLERSRTMIISRGANLPQLRIETDHHVRRHQVVEATRRTFREQIAIAVLAVLTNMCAFGAFFAFFEDWQFVEGLYFTFCSLTAIGYGDYVLRTVQSRSVFIWFLYIGIGSMTYMFSLMAERALDQWTVQVSKIENRVDRYERKAKLKKMYRKGDIWMEGKKRRKSTHHENISGDLLRPGAAVSPVTNVMHPSRISSNSSEYYTSDAMHSDEDDHRSRQFTNSETTSSSPGALSEGALLWPPELEHGITQSPMDEHAPELPAPSSRGDMVEEPMFDVEDMEEPEPSETTPLIDPSTSSSRSFSWIPSLREAAAAGASSNSTANNNTTTNAPAVRFRSPLIHSRTRSMGHNASLMDLQSPDNNNKTISSSLSPTPARDSNITPAPSSSYLHPGVPFSRHMSIDTTALGATAPRGVVLLEPPPASLDARDHHSARLGLGRRASLSSTLLHPTTPQRHRFRRRRRAVERDDTYDDEFYDDDQDSEYEEQDGQLVGRPLRMFSGRTSGLARSSTGSLVQQLQQQQHQQQQQTPLSASSSSSLSALQRHQNGSLRDPSLVASNNLGDPPGGTDTNV</sequence>
<dbReference type="InterPro" id="IPR002314">
    <property type="entry name" value="aa-tRNA-synt_IIb"/>
</dbReference>
<evidence type="ECO:0000256" key="1">
    <source>
        <dbReference type="ARBA" id="ARBA00004496"/>
    </source>
</evidence>
<dbReference type="InterPro" id="IPR045864">
    <property type="entry name" value="aa-tRNA-synth_II/BPL/LPL"/>
</dbReference>
<dbReference type="GO" id="GO:0005524">
    <property type="term" value="F:ATP binding"/>
    <property type="evidence" value="ECO:0007669"/>
    <property type="project" value="UniProtKB-KW"/>
</dbReference>
<dbReference type="FunFam" id="3.30.980.10:FF:000005">
    <property type="entry name" value="Threonyl-tRNA synthetase, mitochondrial"/>
    <property type="match status" value="1"/>
</dbReference>
<dbReference type="SUPFAM" id="SSF55186">
    <property type="entry name" value="ThrRS/AlaRS common domain"/>
    <property type="match status" value="1"/>
</dbReference>
<dbReference type="InterPro" id="IPR018163">
    <property type="entry name" value="Thr/Ala-tRNA-synth_IIc_edit"/>
</dbReference>
<feature type="compositionally biased region" description="Polar residues" evidence="13">
    <location>
        <begin position="1196"/>
        <end position="1205"/>
    </location>
</feature>
<evidence type="ECO:0000256" key="8">
    <source>
        <dbReference type="ARBA" id="ARBA00022917"/>
    </source>
</evidence>
<dbReference type="SUPFAM" id="SSF81271">
    <property type="entry name" value="TGS-like"/>
    <property type="match status" value="1"/>
</dbReference>
<dbReference type="GO" id="GO:0004829">
    <property type="term" value="F:threonine-tRNA ligase activity"/>
    <property type="evidence" value="ECO:0007669"/>
    <property type="project" value="UniProtKB-EC"/>
</dbReference>
<dbReference type="Pfam" id="PF07885">
    <property type="entry name" value="Ion_trans_2"/>
    <property type="match status" value="2"/>
</dbReference>
<dbReference type="InterPro" id="IPR036621">
    <property type="entry name" value="Anticodon-bd_dom_sf"/>
</dbReference>
<dbReference type="InterPro" id="IPR033728">
    <property type="entry name" value="ThrRS_core"/>
</dbReference>
<dbReference type="SUPFAM" id="SSF52954">
    <property type="entry name" value="Class II aaRS ABD-related"/>
    <property type="match status" value="1"/>
</dbReference>
<dbReference type="InterPro" id="IPR012676">
    <property type="entry name" value="TGS-like"/>
</dbReference>
<dbReference type="InterPro" id="IPR004095">
    <property type="entry name" value="TGS"/>
</dbReference>
<dbReference type="Pfam" id="PF07973">
    <property type="entry name" value="tRNA_SAD"/>
    <property type="match status" value="1"/>
</dbReference>
<feature type="domain" description="TGS" evidence="16">
    <location>
        <begin position="77"/>
        <end position="139"/>
    </location>
</feature>
<gene>
    <name evidence="17" type="ORF">PhCBS80983_g05516</name>
</gene>
<keyword evidence="8" id="KW-0648">Protein biosynthesis</keyword>
<dbReference type="Pfam" id="PF00587">
    <property type="entry name" value="tRNA-synt_2b"/>
    <property type="match status" value="1"/>
</dbReference>
<dbReference type="PANTHER" id="PTHR11451">
    <property type="entry name" value="THREONINE-TRNA LIGASE"/>
    <property type="match status" value="1"/>
</dbReference>
<dbReference type="SUPFAM" id="SSF81324">
    <property type="entry name" value="Voltage-gated potassium channels"/>
    <property type="match status" value="2"/>
</dbReference>
<dbReference type="InterPro" id="IPR012675">
    <property type="entry name" value="Beta-grasp_dom_sf"/>
</dbReference>
<feature type="compositionally biased region" description="Polar residues" evidence="13">
    <location>
        <begin position="1288"/>
        <end position="1304"/>
    </location>
</feature>
<dbReference type="PROSITE" id="PS51880">
    <property type="entry name" value="TGS"/>
    <property type="match status" value="1"/>
</dbReference>
<dbReference type="Pfam" id="PF03129">
    <property type="entry name" value="HGTP_anticodon"/>
    <property type="match status" value="1"/>
</dbReference>
<dbReference type="PROSITE" id="PS50862">
    <property type="entry name" value="AA_TRNA_LIGASE_II"/>
    <property type="match status" value="1"/>
</dbReference>
<dbReference type="CDD" id="cd00860">
    <property type="entry name" value="ThrRS_anticodon"/>
    <property type="match status" value="1"/>
</dbReference>
<evidence type="ECO:0000259" key="16">
    <source>
        <dbReference type="PROSITE" id="PS51880"/>
    </source>
</evidence>
<dbReference type="Pfam" id="PF02824">
    <property type="entry name" value="TGS"/>
    <property type="match status" value="1"/>
</dbReference>
<evidence type="ECO:0000256" key="9">
    <source>
        <dbReference type="ARBA" id="ARBA00023146"/>
    </source>
</evidence>
<comment type="subcellular location">
    <subcellularLocation>
        <location evidence="1">Cytoplasm</location>
    </subcellularLocation>
</comment>
<feature type="region of interest" description="Disordered" evidence="13">
    <location>
        <begin position="1190"/>
        <end position="1304"/>
    </location>
</feature>
<evidence type="ECO:0000313" key="18">
    <source>
        <dbReference type="Proteomes" id="UP000318582"/>
    </source>
</evidence>
<proteinExistence type="inferred from homology"/>
<dbReference type="Proteomes" id="UP000318582">
    <property type="component" value="Unassembled WGS sequence"/>
</dbReference>
<dbReference type="InterPro" id="IPR002320">
    <property type="entry name" value="Thr-tRNA-ligase_IIa"/>
</dbReference>
<evidence type="ECO:0000256" key="2">
    <source>
        <dbReference type="ARBA" id="ARBA00008226"/>
    </source>
</evidence>
<feature type="compositionally biased region" description="Low complexity" evidence="13">
    <location>
        <begin position="1317"/>
        <end position="1332"/>
    </location>
</feature>
<dbReference type="InterPro" id="IPR047246">
    <property type="entry name" value="ThrRS_anticodon"/>
</dbReference>
<feature type="compositionally biased region" description="Polar residues" evidence="13">
    <location>
        <begin position="1360"/>
        <end position="1390"/>
    </location>
</feature>
<keyword evidence="6" id="KW-0547">Nucleotide-binding</keyword>
<feature type="region of interest" description="Disordered" evidence="13">
    <location>
        <begin position="1442"/>
        <end position="1573"/>
    </location>
</feature>
<dbReference type="FunFam" id="3.10.20.30:FF:000006">
    <property type="entry name" value="Threonine--tRNA ligase, cytoplasmic"/>
    <property type="match status" value="1"/>
</dbReference>
<feature type="compositionally biased region" description="Acidic residues" evidence="13">
    <location>
        <begin position="1272"/>
        <end position="1287"/>
    </location>
</feature>
<dbReference type="Gene3D" id="3.30.930.10">
    <property type="entry name" value="Bira Bifunctional Protein, Domain 2"/>
    <property type="match status" value="1"/>
</dbReference>
<dbReference type="InterPro" id="IPR006195">
    <property type="entry name" value="aa-tRNA-synth_II"/>
</dbReference>
<feature type="transmembrane region" description="Helical" evidence="14">
    <location>
        <begin position="785"/>
        <end position="803"/>
    </location>
</feature>
<dbReference type="Gene3D" id="3.10.20.30">
    <property type="match status" value="1"/>
</dbReference>
<dbReference type="FunFam" id="3.30.930.10:FF:000009">
    <property type="entry name" value="Threonine--tRNA ligase 2, cytoplasmic"/>
    <property type="match status" value="1"/>
</dbReference>
<keyword evidence="14" id="KW-0472">Membrane</keyword>
<dbReference type="GO" id="GO:0006435">
    <property type="term" value="P:threonyl-tRNA aminoacylation"/>
    <property type="evidence" value="ECO:0007669"/>
    <property type="project" value="InterPro"/>
</dbReference>
<dbReference type="STRING" id="109895.A0A507DVI6"/>
<dbReference type="PANTHER" id="PTHR11451:SF46">
    <property type="entry name" value="THREONINE--TRNA LIGASE"/>
    <property type="match status" value="1"/>
</dbReference>
<evidence type="ECO:0000256" key="10">
    <source>
        <dbReference type="ARBA" id="ARBA00031900"/>
    </source>
</evidence>
<evidence type="ECO:0000256" key="12">
    <source>
        <dbReference type="ARBA" id="ARBA00073157"/>
    </source>
</evidence>
<dbReference type="SMART" id="SM00863">
    <property type="entry name" value="tRNA_SAD"/>
    <property type="match status" value="1"/>
</dbReference>